<accession>A0A1Y2HDD6</accession>
<sequence>MDYVWLLLGGSGEWVKQHGFGELKWWLVLIGWLFYFPATLVWARSILTAARIYDSILARPGDSPA</sequence>
<gene>
    <name evidence="2" type="ORF">BCR44DRAFT_46252</name>
</gene>
<evidence type="ECO:0000313" key="3">
    <source>
        <dbReference type="Proteomes" id="UP000193411"/>
    </source>
</evidence>
<comment type="caution">
    <text evidence="2">The sequence shown here is derived from an EMBL/GenBank/DDBJ whole genome shotgun (WGS) entry which is preliminary data.</text>
</comment>
<dbReference type="AlphaFoldDB" id="A0A1Y2HDD6"/>
<reference evidence="2 3" key="1">
    <citation type="submission" date="2016-07" db="EMBL/GenBank/DDBJ databases">
        <title>Pervasive Adenine N6-methylation of Active Genes in Fungi.</title>
        <authorList>
            <consortium name="DOE Joint Genome Institute"/>
            <person name="Mondo S.J."/>
            <person name="Dannebaum R.O."/>
            <person name="Kuo R.C."/>
            <person name="Labutti K."/>
            <person name="Haridas S."/>
            <person name="Kuo A."/>
            <person name="Salamov A."/>
            <person name="Ahrendt S.R."/>
            <person name="Lipzen A."/>
            <person name="Sullivan W."/>
            <person name="Andreopoulos W.B."/>
            <person name="Clum A."/>
            <person name="Lindquist E."/>
            <person name="Daum C."/>
            <person name="Ramamoorthy G.K."/>
            <person name="Gryganskyi A."/>
            <person name="Culley D."/>
            <person name="Magnuson J.K."/>
            <person name="James T.Y."/>
            <person name="O'Malley M.A."/>
            <person name="Stajich J.E."/>
            <person name="Spatafora J.W."/>
            <person name="Visel A."/>
            <person name="Grigoriev I.V."/>
        </authorList>
    </citation>
    <scope>NUCLEOTIDE SEQUENCE [LARGE SCALE GENOMIC DNA]</scope>
    <source>
        <strain evidence="2 3">PL171</strain>
    </source>
</reference>
<feature type="transmembrane region" description="Helical" evidence="1">
    <location>
        <begin position="25"/>
        <end position="43"/>
    </location>
</feature>
<evidence type="ECO:0000256" key="1">
    <source>
        <dbReference type="SAM" id="Phobius"/>
    </source>
</evidence>
<organism evidence="2 3">
    <name type="scientific">Catenaria anguillulae PL171</name>
    <dbReference type="NCBI Taxonomy" id="765915"/>
    <lineage>
        <taxon>Eukaryota</taxon>
        <taxon>Fungi</taxon>
        <taxon>Fungi incertae sedis</taxon>
        <taxon>Blastocladiomycota</taxon>
        <taxon>Blastocladiomycetes</taxon>
        <taxon>Blastocladiales</taxon>
        <taxon>Catenariaceae</taxon>
        <taxon>Catenaria</taxon>
    </lineage>
</organism>
<name>A0A1Y2HDD6_9FUNG</name>
<proteinExistence type="predicted"/>
<keyword evidence="3" id="KW-1185">Reference proteome</keyword>
<keyword evidence="1" id="KW-0472">Membrane</keyword>
<evidence type="ECO:0000313" key="2">
    <source>
        <dbReference type="EMBL" id="ORZ32600.1"/>
    </source>
</evidence>
<dbReference type="EMBL" id="MCFL01000044">
    <property type="protein sequence ID" value="ORZ32600.1"/>
    <property type="molecule type" value="Genomic_DNA"/>
</dbReference>
<keyword evidence="1" id="KW-1133">Transmembrane helix</keyword>
<protein>
    <submittedName>
        <fullName evidence="2">Uncharacterized protein</fullName>
    </submittedName>
</protein>
<keyword evidence="1" id="KW-0812">Transmembrane</keyword>
<dbReference type="Proteomes" id="UP000193411">
    <property type="component" value="Unassembled WGS sequence"/>
</dbReference>